<sequence length="246" mass="28285">MADGEEEKIRVCQQCEKEVAASNFALHESHCQRFLCLCPDCKEPVPRELLEQHRQDEHSQVKCTKCNKKMERCQLLDHQADECEARPQCCEFCELELPMSDMVEHSAVCGSRTERCSDCGRYVTLRDRQGHAQICPDLYSPEKESPPSADSEANVLSSAARQKDDLSFLMEKMKKHQAQQYSTRGHRSKTTEQPNPGLSRSTKSWRQEERNGNLDQIDTCPHCHLALPVFTLRWHEAKCQIHVSLK</sequence>
<accession>A0ACC2FFR8</accession>
<name>A0ACC2FFR8_DALPE</name>
<keyword evidence="2" id="KW-1185">Reference proteome</keyword>
<protein>
    <submittedName>
        <fullName evidence="1">Uncharacterized protein</fullName>
    </submittedName>
</protein>
<gene>
    <name evidence="1" type="ORF">DPEC_G00298510</name>
</gene>
<comment type="caution">
    <text evidence="1">The sequence shown here is derived from an EMBL/GenBank/DDBJ whole genome shotgun (WGS) entry which is preliminary data.</text>
</comment>
<evidence type="ECO:0000313" key="1">
    <source>
        <dbReference type="EMBL" id="KAJ7990263.1"/>
    </source>
</evidence>
<evidence type="ECO:0000313" key="2">
    <source>
        <dbReference type="Proteomes" id="UP001157502"/>
    </source>
</evidence>
<reference evidence="1" key="1">
    <citation type="submission" date="2021-05" db="EMBL/GenBank/DDBJ databases">
        <authorList>
            <person name="Pan Q."/>
            <person name="Jouanno E."/>
            <person name="Zahm M."/>
            <person name="Klopp C."/>
            <person name="Cabau C."/>
            <person name="Louis A."/>
            <person name="Berthelot C."/>
            <person name="Parey E."/>
            <person name="Roest Crollius H."/>
            <person name="Montfort J."/>
            <person name="Robinson-Rechavi M."/>
            <person name="Bouchez O."/>
            <person name="Lampietro C."/>
            <person name="Lopez Roques C."/>
            <person name="Donnadieu C."/>
            <person name="Postlethwait J."/>
            <person name="Bobe J."/>
            <person name="Dillon D."/>
            <person name="Chandos A."/>
            <person name="von Hippel F."/>
            <person name="Guiguen Y."/>
        </authorList>
    </citation>
    <scope>NUCLEOTIDE SEQUENCE</scope>
    <source>
        <strain evidence="1">YG-Jan2019</strain>
    </source>
</reference>
<organism evidence="1 2">
    <name type="scientific">Dallia pectoralis</name>
    <name type="common">Alaska blackfish</name>
    <dbReference type="NCBI Taxonomy" id="75939"/>
    <lineage>
        <taxon>Eukaryota</taxon>
        <taxon>Metazoa</taxon>
        <taxon>Chordata</taxon>
        <taxon>Craniata</taxon>
        <taxon>Vertebrata</taxon>
        <taxon>Euteleostomi</taxon>
        <taxon>Actinopterygii</taxon>
        <taxon>Neopterygii</taxon>
        <taxon>Teleostei</taxon>
        <taxon>Protacanthopterygii</taxon>
        <taxon>Esociformes</taxon>
        <taxon>Umbridae</taxon>
        <taxon>Dallia</taxon>
    </lineage>
</organism>
<dbReference type="Proteomes" id="UP001157502">
    <property type="component" value="Chromosome 28"/>
</dbReference>
<proteinExistence type="predicted"/>
<dbReference type="EMBL" id="CM055755">
    <property type="protein sequence ID" value="KAJ7990263.1"/>
    <property type="molecule type" value="Genomic_DNA"/>
</dbReference>